<dbReference type="InterPro" id="IPR014284">
    <property type="entry name" value="RNA_pol_sigma-70_dom"/>
</dbReference>
<feature type="domain" description="RNA polymerase sigma-70 region 2" evidence="7">
    <location>
        <begin position="23"/>
        <end position="90"/>
    </location>
</feature>
<dbReference type="SUPFAM" id="SSF88659">
    <property type="entry name" value="Sigma3 and sigma4 domains of RNA polymerase sigma factors"/>
    <property type="match status" value="1"/>
</dbReference>
<accession>A0A1J5JLP7</accession>
<dbReference type="RefSeq" id="WP_071521626.1">
    <property type="nucleotide sequence ID" value="NZ_CP136416.1"/>
</dbReference>
<evidence type="ECO:0000256" key="2">
    <source>
        <dbReference type="ARBA" id="ARBA00023015"/>
    </source>
</evidence>
<evidence type="ECO:0000256" key="4">
    <source>
        <dbReference type="ARBA" id="ARBA00023125"/>
    </source>
</evidence>
<dbReference type="Pfam" id="PF04542">
    <property type="entry name" value="Sigma70_r2"/>
    <property type="match status" value="1"/>
</dbReference>
<dbReference type="PANTHER" id="PTHR43133">
    <property type="entry name" value="RNA POLYMERASE ECF-TYPE SIGMA FACTO"/>
    <property type="match status" value="1"/>
</dbReference>
<dbReference type="InterPro" id="IPR013324">
    <property type="entry name" value="RNA_pol_sigma_r3/r4-like"/>
</dbReference>
<dbReference type="InterPro" id="IPR000838">
    <property type="entry name" value="RNA_pol_sigma70_ECF_CS"/>
</dbReference>
<dbReference type="PROSITE" id="PS01063">
    <property type="entry name" value="SIGMA70_ECF"/>
    <property type="match status" value="1"/>
</dbReference>
<evidence type="ECO:0000256" key="5">
    <source>
        <dbReference type="ARBA" id="ARBA00023163"/>
    </source>
</evidence>
<dbReference type="EMBL" id="MIHH01000037">
    <property type="protein sequence ID" value="OIQ07643.1"/>
    <property type="molecule type" value="Genomic_DNA"/>
</dbReference>
<keyword evidence="2 6" id="KW-0805">Transcription regulation</keyword>
<dbReference type="NCBIfam" id="TIGR02937">
    <property type="entry name" value="sigma70-ECF"/>
    <property type="match status" value="1"/>
</dbReference>
<dbReference type="GO" id="GO:0006352">
    <property type="term" value="P:DNA-templated transcription initiation"/>
    <property type="evidence" value="ECO:0007669"/>
    <property type="project" value="InterPro"/>
</dbReference>
<proteinExistence type="inferred from homology"/>
<dbReference type="GO" id="GO:0016987">
    <property type="term" value="F:sigma factor activity"/>
    <property type="evidence" value="ECO:0007669"/>
    <property type="project" value="UniProtKB-KW"/>
</dbReference>
<evidence type="ECO:0000313" key="10">
    <source>
        <dbReference type="Proteomes" id="UP000182743"/>
    </source>
</evidence>
<keyword evidence="5 6" id="KW-0804">Transcription</keyword>
<keyword evidence="4 6" id="KW-0238">DNA-binding</keyword>
<dbReference type="InterPro" id="IPR007627">
    <property type="entry name" value="RNA_pol_sigma70_r2"/>
</dbReference>
<comment type="caution">
    <text evidence="9">The sequence shown here is derived from an EMBL/GenBank/DDBJ whole genome shotgun (WGS) entry which is preliminary data.</text>
</comment>
<dbReference type="CDD" id="cd06171">
    <property type="entry name" value="Sigma70_r4"/>
    <property type="match status" value="1"/>
</dbReference>
<dbReference type="AlphaFoldDB" id="A0A1J5JLP7"/>
<dbReference type="Gene3D" id="1.10.10.10">
    <property type="entry name" value="Winged helix-like DNA-binding domain superfamily/Winged helix DNA-binding domain"/>
    <property type="match status" value="1"/>
</dbReference>
<reference evidence="9 10" key="1">
    <citation type="submission" date="2016-08" db="EMBL/GenBank/DDBJ databases">
        <title>Genome-based comparison of Moorella thermoacetic strains.</title>
        <authorList>
            <person name="Poehlein A."/>
            <person name="Bengelsdorf F.R."/>
            <person name="Esser C."/>
            <person name="Duerre P."/>
            <person name="Daniel R."/>
        </authorList>
    </citation>
    <scope>NUCLEOTIDE SEQUENCE [LARGE SCALE GENOMIC DNA]</scope>
    <source>
        <strain evidence="9 10">DSM 11768</strain>
    </source>
</reference>
<organism evidence="9 10">
    <name type="scientific">Neomoorella thermoacetica</name>
    <name type="common">Clostridium thermoaceticum</name>
    <dbReference type="NCBI Taxonomy" id="1525"/>
    <lineage>
        <taxon>Bacteria</taxon>
        <taxon>Bacillati</taxon>
        <taxon>Bacillota</taxon>
        <taxon>Clostridia</taxon>
        <taxon>Neomoorellales</taxon>
        <taxon>Neomoorellaceae</taxon>
        <taxon>Neomoorella</taxon>
    </lineage>
</organism>
<dbReference type="Pfam" id="PF08281">
    <property type="entry name" value="Sigma70_r4_2"/>
    <property type="match status" value="1"/>
</dbReference>
<evidence type="ECO:0000259" key="7">
    <source>
        <dbReference type="Pfam" id="PF04542"/>
    </source>
</evidence>
<evidence type="ECO:0000313" key="9">
    <source>
        <dbReference type="EMBL" id="OIQ07643.1"/>
    </source>
</evidence>
<sequence>MDRSDAELIALSQQGDEGAFAELVARYQKKVYTVALRLLQDREESLDVAQEVFLRAYRALPGFQPGAALAPWLLAIAANASRDHWRQRRRERGGPAATPVDEETLLAVADSRAGPAKLWEEAETRRMVKEAVAALPWDYRVPIVLWHFQDLSYEEIARTLALPLNTVKTRIRRGRLLLKKMLAPVLEEGGLQDG</sequence>
<dbReference type="GO" id="GO:0003677">
    <property type="term" value="F:DNA binding"/>
    <property type="evidence" value="ECO:0007669"/>
    <property type="project" value="UniProtKB-KW"/>
</dbReference>
<dbReference type="Proteomes" id="UP000182743">
    <property type="component" value="Unassembled WGS sequence"/>
</dbReference>
<evidence type="ECO:0000259" key="8">
    <source>
        <dbReference type="Pfam" id="PF08281"/>
    </source>
</evidence>
<name>A0A1J5JLP7_NEOTH</name>
<comment type="similarity">
    <text evidence="1 6">Belongs to the sigma-70 factor family. ECF subfamily.</text>
</comment>
<dbReference type="PANTHER" id="PTHR43133:SF51">
    <property type="entry name" value="RNA POLYMERASE SIGMA FACTOR"/>
    <property type="match status" value="1"/>
</dbReference>
<evidence type="ECO:0000256" key="6">
    <source>
        <dbReference type="RuleBase" id="RU000716"/>
    </source>
</evidence>
<gene>
    <name evidence="9" type="primary">sigW_2</name>
    <name evidence="9" type="ORF">MOOR_27410</name>
</gene>
<keyword evidence="3 6" id="KW-0731">Sigma factor</keyword>
<dbReference type="InterPro" id="IPR039425">
    <property type="entry name" value="RNA_pol_sigma-70-like"/>
</dbReference>
<dbReference type="SUPFAM" id="SSF88946">
    <property type="entry name" value="Sigma2 domain of RNA polymerase sigma factors"/>
    <property type="match status" value="1"/>
</dbReference>
<dbReference type="InterPro" id="IPR013249">
    <property type="entry name" value="RNA_pol_sigma70_r4_t2"/>
</dbReference>
<evidence type="ECO:0000256" key="1">
    <source>
        <dbReference type="ARBA" id="ARBA00010641"/>
    </source>
</evidence>
<dbReference type="InterPro" id="IPR036388">
    <property type="entry name" value="WH-like_DNA-bd_sf"/>
</dbReference>
<dbReference type="InterPro" id="IPR013325">
    <property type="entry name" value="RNA_pol_sigma_r2"/>
</dbReference>
<evidence type="ECO:0000256" key="3">
    <source>
        <dbReference type="ARBA" id="ARBA00023082"/>
    </source>
</evidence>
<protein>
    <recommendedName>
        <fullName evidence="6">RNA polymerase sigma factor</fullName>
    </recommendedName>
</protein>
<dbReference type="GO" id="GO:0006950">
    <property type="term" value="P:response to stress"/>
    <property type="evidence" value="ECO:0007669"/>
    <property type="project" value="UniProtKB-ARBA"/>
</dbReference>
<feature type="domain" description="RNA polymerase sigma factor 70 region 4 type 2" evidence="8">
    <location>
        <begin position="126"/>
        <end position="177"/>
    </location>
</feature>
<dbReference type="Gene3D" id="1.10.1740.10">
    <property type="match status" value="1"/>
</dbReference>